<keyword evidence="7 10" id="KW-1133">Transmembrane helix</keyword>
<feature type="transmembrane region" description="Helical" evidence="10">
    <location>
        <begin position="12"/>
        <end position="28"/>
    </location>
</feature>
<evidence type="ECO:0000256" key="2">
    <source>
        <dbReference type="ARBA" id="ARBA00009105"/>
    </source>
</evidence>
<dbReference type="OrthoDB" id="430354at2759"/>
<reference evidence="11 12" key="1">
    <citation type="journal article" date="2015" name="Genome Biol. Evol.">
        <title>Phylogenomic analyses indicate that early fungi evolved digesting cell walls of algal ancestors of land plants.</title>
        <authorList>
            <person name="Chang Y."/>
            <person name="Wang S."/>
            <person name="Sekimoto S."/>
            <person name="Aerts A.L."/>
            <person name="Choi C."/>
            <person name="Clum A."/>
            <person name="LaButti K.M."/>
            <person name="Lindquist E.A."/>
            <person name="Yee Ngan C."/>
            <person name="Ohm R.A."/>
            <person name="Salamov A.A."/>
            <person name="Grigoriev I.V."/>
            <person name="Spatafora J.W."/>
            <person name="Berbee M.L."/>
        </authorList>
    </citation>
    <scope>NUCLEOTIDE SEQUENCE [LARGE SCALE GENOMIC DNA]</scope>
    <source>
        <strain evidence="11 12">JEL478</strain>
    </source>
</reference>
<evidence type="ECO:0000256" key="4">
    <source>
        <dbReference type="ARBA" id="ARBA00022679"/>
    </source>
</evidence>
<keyword evidence="3" id="KW-0328">Glycosyltransferase</keyword>
<sequence length="598" mass="66189">MAGARKLNVRRTLLVAAVVLAMLVWLLAPSSDRNSQYPAATDSYPESSLLNVDWTSSGFGVGADPSNLTLAHFETAILAKKELLSQTEAQDISTLGKRIRAYVKLHMMLLALHDQTRRRSLASCASEGSGCLSKDPNTESAYARLVLDDFSHLVAALERSLFQFFGGNISTPLHLYSLFAREPRTRGIVISAGNGHVRLAMVAIRSVRAAGCTLPIEVMHAGPSDLVQEFRDKIMSLGDGYDIVTKDVYQFIDNSAAGIGGWAVKPFAIMYSSFAEVLFQDADVLWLGSPNEVFEDPVYKSTGTLFYMDRRTLFGVGEETYNFAVSVLPETMRNPVPEALKSQNAMLAGKSSHQQESGVVAVDKSRISNIYGLLTTCKLNTAETRDKAVYNRVFGDKETFWLGWEMAGMSAMDGMYGWTPWPMIQIGYILRGDQDAEWVIKEANWGVPYQGHENDKDIRRICSLQLGHLDATGTRPLWFNGGPLRDKFLGAASPVTTPTHWAVEHHSRWDLFTDNIACLYLKPDTGPDVSNDGTVTERPNIAIEFELDHGDGHSVGRTKMSYVDKADGGFGGALAHKLKPKELKLFDTLKIWWEETNR</sequence>
<protein>
    <submittedName>
        <fullName evidence="11">Glycosyltransferase family 71 protein</fullName>
    </submittedName>
</protein>
<keyword evidence="6" id="KW-0735">Signal-anchor</keyword>
<dbReference type="Pfam" id="PF11051">
    <property type="entry name" value="Mannosyl_trans3"/>
    <property type="match status" value="1"/>
</dbReference>
<keyword evidence="9" id="KW-0325">Glycoprotein</keyword>
<evidence type="ECO:0000256" key="9">
    <source>
        <dbReference type="ARBA" id="ARBA00023180"/>
    </source>
</evidence>
<gene>
    <name evidence="11" type="ORF">M427DRAFT_472671</name>
</gene>
<evidence type="ECO:0000256" key="7">
    <source>
        <dbReference type="ARBA" id="ARBA00022989"/>
    </source>
</evidence>
<dbReference type="GO" id="GO:0005794">
    <property type="term" value="C:Golgi apparatus"/>
    <property type="evidence" value="ECO:0007669"/>
    <property type="project" value="TreeGrafter"/>
</dbReference>
<comment type="subcellular location">
    <subcellularLocation>
        <location evidence="1">Membrane</location>
        <topology evidence="1">Single-pass type II membrane protein</topology>
    </subcellularLocation>
</comment>
<evidence type="ECO:0000313" key="12">
    <source>
        <dbReference type="Proteomes" id="UP000070544"/>
    </source>
</evidence>
<proteinExistence type="inferred from homology"/>
<evidence type="ECO:0000256" key="10">
    <source>
        <dbReference type="SAM" id="Phobius"/>
    </source>
</evidence>
<dbReference type="PANTHER" id="PTHR31392">
    <property type="entry name" value="ALPHA-1,3-MANNOSYLTRANSFERASE MNN1-RELATED"/>
    <property type="match status" value="1"/>
</dbReference>
<evidence type="ECO:0000313" key="11">
    <source>
        <dbReference type="EMBL" id="KXS19253.1"/>
    </source>
</evidence>
<accession>A0A139ART5</accession>
<dbReference type="EMBL" id="KQ965739">
    <property type="protein sequence ID" value="KXS19253.1"/>
    <property type="molecule type" value="Genomic_DNA"/>
</dbReference>
<keyword evidence="8 10" id="KW-0472">Membrane</keyword>
<dbReference type="InterPro" id="IPR029044">
    <property type="entry name" value="Nucleotide-diphossugar_trans"/>
</dbReference>
<evidence type="ECO:0000256" key="8">
    <source>
        <dbReference type="ARBA" id="ARBA00023136"/>
    </source>
</evidence>
<dbReference type="AlphaFoldDB" id="A0A139ART5"/>
<keyword evidence="4 11" id="KW-0808">Transferase</keyword>
<dbReference type="GO" id="GO:0000033">
    <property type="term" value="F:alpha-1,3-mannosyltransferase activity"/>
    <property type="evidence" value="ECO:0007669"/>
    <property type="project" value="TreeGrafter"/>
</dbReference>
<evidence type="ECO:0000256" key="1">
    <source>
        <dbReference type="ARBA" id="ARBA00004606"/>
    </source>
</evidence>
<dbReference type="GO" id="GO:0006493">
    <property type="term" value="P:protein O-linked glycosylation"/>
    <property type="evidence" value="ECO:0007669"/>
    <property type="project" value="TreeGrafter"/>
</dbReference>
<organism evidence="11 12">
    <name type="scientific">Gonapodya prolifera (strain JEL478)</name>
    <name type="common">Monoblepharis prolifera</name>
    <dbReference type="NCBI Taxonomy" id="1344416"/>
    <lineage>
        <taxon>Eukaryota</taxon>
        <taxon>Fungi</taxon>
        <taxon>Fungi incertae sedis</taxon>
        <taxon>Chytridiomycota</taxon>
        <taxon>Chytridiomycota incertae sedis</taxon>
        <taxon>Monoblepharidomycetes</taxon>
        <taxon>Monoblepharidales</taxon>
        <taxon>Gonapodyaceae</taxon>
        <taxon>Gonapodya</taxon>
    </lineage>
</organism>
<dbReference type="PANTHER" id="PTHR31392:SF1">
    <property type="entry name" value="ALPHA-1,3-MANNOSYLTRANSFERASE MNN1-RELATED"/>
    <property type="match status" value="1"/>
</dbReference>
<keyword evidence="5 10" id="KW-0812">Transmembrane</keyword>
<dbReference type="InterPro" id="IPR022751">
    <property type="entry name" value="Alpha_mannosyltransferase"/>
</dbReference>
<dbReference type="STRING" id="1344416.A0A139ART5"/>
<name>A0A139ART5_GONPJ</name>
<comment type="similarity">
    <text evidence="2">Belongs to the MNN1/MNT family.</text>
</comment>
<dbReference type="GO" id="GO:0016020">
    <property type="term" value="C:membrane"/>
    <property type="evidence" value="ECO:0007669"/>
    <property type="project" value="UniProtKB-SubCell"/>
</dbReference>
<keyword evidence="12" id="KW-1185">Reference proteome</keyword>
<dbReference type="Proteomes" id="UP000070544">
    <property type="component" value="Unassembled WGS sequence"/>
</dbReference>
<dbReference type="SUPFAM" id="SSF53448">
    <property type="entry name" value="Nucleotide-diphospho-sugar transferases"/>
    <property type="match status" value="1"/>
</dbReference>
<evidence type="ECO:0000256" key="6">
    <source>
        <dbReference type="ARBA" id="ARBA00022968"/>
    </source>
</evidence>
<evidence type="ECO:0000256" key="5">
    <source>
        <dbReference type="ARBA" id="ARBA00022692"/>
    </source>
</evidence>
<evidence type="ECO:0000256" key="3">
    <source>
        <dbReference type="ARBA" id="ARBA00022676"/>
    </source>
</evidence>